<keyword evidence="4" id="KW-0010">Activator</keyword>
<evidence type="ECO:0000259" key="8">
    <source>
        <dbReference type="PROSITE" id="PS50110"/>
    </source>
</evidence>
<dbReference type="GO" id="GO:0003677">
    <property type="term" value="F:DNA binding"/>
    <property type="evidence" value="ECO:0007669"/>
    <property type="project" value="UniProtKB-KW"/>
</dbReference>
<dbReference type="SMART" id="SM00448">
    <property type="entry name" value="REC"/>
    <property type="match status" value="1"/>
</dbReference>
<feature type="domain" description="Response regulatory" evidence="8">
    <location>
        <begin position="1"/>
        <end position="123"/>
    </location>
</feature>
<sequence>MLNFVICDDMEAKSIRTVIEPMIKELNLGRIVLSETKPDRILNYIKHNDTTSVYLIDIELDTSVNGIDIARLIRDRDASSYIVFITAHQEFAFLTYKYKLRVMDYLVKPLKPEDIRQCLESICELEKKRKAIEDDNHQKNNTLSIKSGCRQYRVNVEDIIYLEVIKNKIIIHTETGKISFICTLKDVRDKLSRMGNDIIMDCHKSYMVNINKVQGIDNMDIIMSNGDRCPLSRNHRKEIIDAFGS</sequence>
<dbReference type="InterPro" id="IPR001789">
    <property type="entry name" value="Sig_transdc_resp-reg_receiver"/>
</dbReference>
<dbReference type="Proteomes" id="UP001651880">
    <property type="component" value="Unassembled WGS sequence"/>
</dbReference>
<evidence type="ECO:0000259" key="9">
    <source>
        <dbReference type="PROSITE" id="PS50930"/>
    </source>
</evidence>
<dbReference type="InterPro" id="IPR046947">
    <property type="entry name" value="LytR-like"/>
</dbReference>
<comment type="caution">
    <text evidence="10">The sequence shown here is derived from an EMBL/GenBank/DDBJ whole genome shotgun (WGS) entry which is preliminary data.</text>
</comment>
<evidence type="ECO:0000256" key="7">
    <source>
        <dbReference type="PROSITE-ProRule" id="PRU00169"/>
    </source>
</evidence>
<keyword evidence="10" id="KW-0238">DNA-binding</keyword>
<accession>A0ABT1NJ02</accession>
<name>A0ABT1NJ02_9FIRM</name>
<keyword evidence="2" id="KW-0963">Cytoplasm</keyword>
<feature type="modified residue" description="4-aspartylphosphate" evidence="7">
    <location>
        <position position="57"/>
    </location>
</feature>
<evidence type="ECO:0000256" key="3">
    <source>
        <dbReference type="ARBA" id="ARBA00023012"/>
    </source>
</evidence>
<gene>
    <name evidence="10" type="ORF">LJD61_17145</name>
</gene>
<evidence type="ECO:0000256" key="2">
    <source>
        <dbReference type="ARBA" id="ARBA00022490"/>
    </source>
</evidence>
<dbReference type="PROSITE" id="PS50110">
    <property type="entry name" value="RESPONSE_REGULATORY"/>
    <property type="match status" value="1"/>
</dbReference>
<dbReference type="Pfam" id="PF00072">
    <property type="entry name" value="Response_reg"/>
    <property type="match status" value="1"/>
</dbReference>
<dbReference type="Gene3D" id="3.40.50.2300">
    <property type="match status" value="1"/>
</dbReference>
<keyword evidence="3" id="KW-0902">Two-component regulatory system</keyword>
<evidence type="ECO:0000256" key="6">
    <source>
        <dbReference type="ARBA" id="ARBA00037164"/>
    </source>
</evidence>
<evidence type="ECO:0000313" key="11">
    <source>
        <dbReference type="Proteomes" id="UP001651880"/>
    </source>
</evidence>
<reference evidence="10 11" key="1">
    <citation type="submission" date="2021-10" db="EMBL/GenBank/DDBJ databases">
        <title>Lutispora strain m25 sp. nov., a thermophilic, non-spore-forming bacterium isolated from a lab-scale methanogenic bioreactor digesting anaerobic sludge.</title>
        <authorList>
            <person name="El Houari A."/>
            <person name="Mcdonald J."/>
        </authorList>
    </citation>
    <scope>NUCLEOTIDE SEQUENCE [LARGE SCALE GENOMIC DNA]</scope>
    <source>
        <strain evidence="11">m25</strain>
    </source>
</reference>
<dbReference type="RefSeq" id="WP_255228783.1">
    <property type="nucleotide sequence ID" value="NZ_JAJEKE010000020.1"/>
</dbReference>
<dbReference type="SMART" id="SM00850">
    <property type="entry name" value="LytTR"/>
    <property type="match status" value="1"/>
</dbReference>
<comment type="function">
    <text evidence="5">May play the central regulatory role in sporulation. It may be an element of the effector pathway responsible for the activation of sporulation genes in response to nutritional stress. Spo0A may act in concert with spo0H (a sigma factor) to control the expression of some genes that are critical to the sporulation process.</text>
</comment>
<organism evidence="10 11">
    <name type="scientific">Lutispora saccharofermentans</name>
    <dbReference type="NCBI Taxonomy" id="3024236"/>
    <lineage>
        <taxon>Bacteria</taxon>
        <taxon>Bacillati</taxon>
        <taxon>Bacillota</taxon>
        <taxon>Clostridia</taxon>
        <taxon>Lutisporales</taxon>
        <taxon>Lutisporaceae</taxon>
        <taxon>Lutispora</taxon>
    </lineage>
</organism>
<keyword evidence="11" id="KW-1185">Reference proteome</keyword>
<evidence type="ECO:0000256" key="4">
    <source>
        <dbReference type="ARBA" id="ARBA00023159"/>
    </source>
</evidence>
<evidence type="ECO:0000313" key="10">
    <source>
        <dbReference type="EMBL" id="MCQ1531255.1"/>
    </source>
</evidence>
<dbReference type="InterPro" id="IPR011006">
    <property type="entry name" value="CheY-like_superfamily"/>
</dbReference>
<dbReference type="Gene3D" id="2.40.50.1020">
    <property type="entry name" value="LytTr DNA-binding domain"/>
    <property type="match status" value="1"/>
</dbReference>
<dbReference type="InterPro" id="IPR007492">
    <property type="entry name" value="LytTR_DNA-bd_dom"/>
</dbReference>
<dbReference type="EMBL" id="JAJEKE010000020">
    <property type="protein sequence ID" value="MCQ1531255.1"/>
    <property type="molecule type" value="Genomic_DNA"/>
</dbReference>
<dbReference type="PANTHER" id="PTHR37299:SF3">
    <property type="entry name" value="STAGE 0 SPORULATION PROTEIN A HOMOLOG"/>
    <property type="match status" value="1"/>
</dbReference>
<dbReference type="Pfam" id="PF04397">
    <property type="entry name" value="LytTR"/>
    <property type="match status" value="1"/>
</dbReference>
<comment type="function">
    <text evidence="6">Required for high-level post-exponential phase expression of a series of secreted proteins.</text>
</comment>
<dbReference type="PROSITE" id="PS50930">
    <property type="entry name" value="HTH_LYTTR"/>
    <property type="match status" value="1"/>
</dbReference>
<keyword evidence="7" id="KW-0597">Phosphoprotein</keyword>
<dbReference type="SUPFAM" id="SSF52172">
    <property type="entry name" value="CheY-like"/>
    <property type="match status" value="1"/>
</dbReference>
<evidence type="ECO:0000256" key="5">
    <source>
        <dbReference type="ARBA" id="ARBA00024867"/>
    </source>
</evidence>
<proteinExistence type="predicted"/>
<evidence type="ECO:0000256" key="1">
    <source>
        <dbReference type="ARBA" id="ARBA00018672"/>
    </source>
</evidence>
<protein>
    <recommendedName>
        <fullName evidence="1">Stage 0 sporulation protein A homolog</fullName>
    </recommendedName>
</protein>
<feature type="domain" description="HTH LytTR-type" evidence="9">
    <location>
        <begin position="143"/>
        <end position="245"/>
    </location>
</feature>
<dbReference type="PANTHER" id="PTHR37299">
    <property type="entry name" value="TRANSCRIPTIONAL REGULATOR-RELATED"/>
    <property type="match status" value="1"/>
</dbReference>